<dbReference type="InterPro" id="IPR036249">
    <property type="entry name" value="Thioredoxin-like_sf"/>
</dbReference>
<comment type="similarity">
    <text evidence="1 2">Belongs to the ArsC family.</text>
</comment>
<gene>
    <name evidence="3" type="ORF">WJU16_13805</name>
</gene>
<evidence type="ECO:0000256" key="1">
    <source>
        <dbReference type="ARBA" id="ARBA00007198"/>
    </source>
</evidence>
<keyword evidence="4" id="KW-1185">Reference proteome</keyword>
<organism evidence="3 4">
    <name type="scientific">Chitinophaga pollutisoli</name>
    <dbReference type="NCBI Taxonomy" id="3133966"/>
    <lineage>
        <taxon>Bacteria</taxon>
        <taxon>Pseudomonadati</taxon>
        <taxon>Bacteroidota</taxon>
        <taxon>Chitinophagia</taxon>
        <taxon>Chitinophagales</taxon>
        <taxon>Chitinophagaceae</taxon>
        <taxon>Chitinophaga</taxon>
    </lineage>
</organism>
<dbReference type="Gene3D" id="3.40.30.10">
    <property type="entry name" value="Glutaredoxin"/>
    <property type="match status" value="1"/>
</dbReference>
<accession>A0ABZ2YHV2</accession>
<proteinExistence type="inferred from homology"/>
<evidence type="ECO:0000256" key="2">
    <source>
        <dbReference type="PROSITE-ProRule" id="PRU01282"/>
    </source>
</evidence>
<protein>
    <submittedName>
        <fullName evidence="3">ArsC/Spx/MgsR family protein</fullName>
    </submittedName>
</protein>
<dbReference type="EMBL" id="CP149822">
    <property type="protein sequence ID" value="WZN39078.1"/>
    <property type="molecule type" value="Genomic_DNA"/>
</dbReference>
<dbReference type="PROSITE" id="PS51353">
    <property type="entry name" value="ARSC"/>
    <property type="match status" value="1"/>
</dbReference>
<dbReference type="SUPFAM" id="SSF52833">
    <property type="entry name" value="Thioredoxin-like"/>
    <property type="match status" value="1"/>
</dbReference>
<name>A0ABZ2YHV2_9BACT</name>
<dbReference type="PANTHER" id="PTHR30041:SF8">
    <property type="entry name" value="PROTEIN YFFB"/>
    <property type="match status" value="1"/>
</dbReference>
<dbReference type="InterPro" id="IPR006660">
    <property type="entry name" value="Arsenate_reductase-like"/>
</dbReference>
<dbReference type="Pfam" id="PF03960">
    <property type="entry name" value="ArsC"/>
    <property type="match status" value="1"/>
</dbReference>
<evidence type="ECO:0000313" key="4">
    <source>
        <dbReference type="Proteomes" id="UP001485459"/>
    </source>
</evidence>
<dbReference type="Proteomes" id="UP001485459">
    <property type="component" value="Chromosome"/>
</dbReference>
<evidence type="ECO:0000313" key="3">
    <source>
        <dbReference type="EMBL" id="WZN39078.1"/>
    </source>
</evidence>
<dbReference type="PANTHER" id="PTHR30041">
    <property type="entry name" value="ARSENATE REDUCTASE"/>
    <property type="match status" value="1"/>
</dbReference>
<reference evidence="4" key="1">
    <citation type="submission" date="2024-03" db="EMBL/GenBank/DDBJ databases">
        <title>Chitinophaga horti sp. nov., isolated from garden soil.</title>
        <authorList>
            <person name="Lee D.S."/>
            <person name="Han D.M."/>
            <person name="Baek J.H."/>
            <person name="Choi D.G."/>
            <person name="Jeon J.H."/>
            <person name="Jeon C.O."/>
        </authorList>
    </citation>
    <scope>NUCLEOTIDE SEQUENCE [LARGE SCALE GENOMIC DNA]</scope>
    <source>
        <strain evidence="4">GPA1</strain>
    </source>
</reference>
<dbReference type="RefSeq" id="WP_341834084.1">
    <property type="nucleotide sequence ID" value="NZ_CP149822.1"/>
</dbReference>
<sequence length="116" mass="12889">MKKIYHLSTCSTCARILAETDAVAKGAELQDIKKEKITPEQLDAMHALAGSYEALFSRRSMQYKARGLAGKELTEQEYHDLILDEYTFLKRPVAIIGDRIFIGNDAKTVAALKGAL</sequence>